<dbReference type="InterPro" id="IPR000504">
    <property type="entry name" value="RRM_dom"/>
</dbReference>
<evidence type="ECO:0000313" key="2">
    <source>
        <dbReference type="Proteomes" id="UP001152795"/>
    </source>
</evidence>
<dbReference type="PROSITE" id="PS50102">
    <property type="entry name" value="RRM"/>
    <property type="match status" value="1"/>
</dbReference>
<organism evidence="1 2">
    <name type="scientific">Paramuricea clavata</name>
    <name type="common">Red gorgonian</name>
    <name type="synonym">Violescent sea-whip</name>
    <dbReference type="NCBI Taxonomy" id="317549"/>
    <lineage>
        <taxon>Eukaryota</taxon>
        <taxon>Metazoa</taxon>
        <taxon>Cnidaria</taxon>
        <taxon>Anthozoa</taxon>
        <taxon>Octocorallia</taxon>
        <taxon>Malacalcyonacea</taxon>
        <taxon>Plexauridae</taxon>
        <taxon>Paramuricea</taxon>
    </lineage>
</organism>
<dbReference type="AlphaFoldDB" id="A0A7D9HX55"/>
<feature type="non-terminal residue" evidence="1">
    <location>
        <position position="1"/>
    </location>
</feature>
<reference evidence="1" key="1">
    <citation type="submission" date="2020-04" db="EMBL/GenBank/DDBJ databases">
        <authorList>
            <person name="Alioto T."/>
            <person name="Alioto T."/>
            <person name="Gomez Garrido J."/>
        </authorList>
    </citation>
    <scope>NUCLEOTIDE SEQUENCE</scope>
    <source>
        <strain evidence="1">A484AB</strain>
    </source>
</reference>
<dbReference type="InterPro" id="IPR035979">
    <property type="entry name" value="RBD_domain_sf"/>
</dbReference>
<dbReference type="InterPro" id="IPR012677">
    <property type="entry name" value="Nucleotide-bd_a/b_plait_sf"/>
</dbReference>
<name>A0A7D9HX55_PARCT</name>
<evidence type="ECO:0000313" key="1">
    <source>
        <dbReference type="EMBL" id="CAB3995521.1"/>
    </source>
</evidence>
<dbReference type="GO" id="GO:0003723">
    <property type="term" value="F:RNA binding"/>
    <property type="evidence" value="ECO:0007669"/>
    <property type="project" value="UniProtKB-UniRule"/>
</dbReference>
<dbReference type="Pfam" id="PF00076">
    <property type="entry name" value="RRM_1"/>
    <property type="match status" value="1"/>
</dbReference>
<dbReference type="Gene3D" id="3.30.70.330">
    <property type="match status" value="1"/>
</dbReference>
<protein>
    <submittedName>
        <fullName evidence="1">Polypyrimidine tract-binding 2 isoform X7</fullName>
    </submittedName>
</protein>
<dbReference type="EMBL" id="CACRXK020002679">
    <property type="protein sequence ID" value="CAB3995521.1"/>
    <property type="molecule type" value="Genomic_DNA"/>
</dbReference>
<dbReference type="SUPFAM" id="SSF54928">
    <property type="entry name" value="RNA-binding domain, RBD"/>
    <property type="match status" value="1"/>
</dbReference>
<accession>A0A7D9HX55</accession>
<keyword evidence="2" id="KW-1185">Reference proteome</keyword>
<sequence>GSVTEKDLRSLFSSKTEGELTKFEFFSKEIGRGKKMALVEMASVEEAAQALVDLHDYPIGDDSHLRVSFSKKTLR</sequence>
<comment type="caution">
    <text evidence="1">The sequence shown here is derived from an EMBL/GenBank/DDBJ whole genome shotgun (WGS) entry which is preliminary data.</text>
</comment>
<dbReference type="Proteomes" id="UP001152795">
    <property type="component" value="Unassembled WGS sequence"/>
</dbReference>
<proteinExistence type="predicted"/>
<dbReference type="OrthoDB" id="296632at2759"/>
<gene>
    <name evidence="1" type="ORF">PACLA_8A037095</name>
</gene>